<evidence type="ECO:0000313" key="1">
    <source>
        <dbReference type="EMBL" id="GBO89162.1"/>
    </source>
</evidence>
<protein>
    <submittedName>
        <fullName evidence="1">Uncharacterized protein</fullName>
    </submittedName>
</protein>
<comment type="caution">
    <text evidence="1">The sequence shown here is derived from an EMBL/GenBank/DDBJ whole genome shotgun (WGS) entry which is preliminary data.</text>
</comment>
<sequence length="175" mass="19987">MSEVTPENKIQEVAERYARILEENYVGGDLARPASFEFWLDGLPERLSVPGNYYAAWCANLHGALNLDWGWGFFEVVDTIQSRGGYFVEHNELNYLGETFTYLNWTFGTTTPDVPEHTQESTLHQLLTQELLSEVWCGVTLPEGSYQFSKEEFITEYSDKAAPYIDKLIALIEGK</sequence>
<reference evidence="1 2" key="1">
    <citation type="journal article" date="2019" name="J. Gen. Appl. Microbiol.">
        <title>Aerobic degradation of cis-dichloroethene by the marine bacterium Marinobacter salsuginis strain 5N-3.</title>
        <authorList>
            <person name="Inoue Y."/>
            <person name="Fukunaga Y."/>
            <person name="Katsumata H."/>
            <person name="Ohji S."/>
            <person name="Hosoyama A."/>
            <person name="Mori K."/>
            <person name="Ando K."/>
        </authorList>
    </citation>
    <scope>NUCLEOTIDE SEQUENCE [LARGE SCALE GENOMIC DNA]</scope>
    <source>
        <strain evidence="1 2">NBRC 109114</strain>
    </source>
</reference>
<dbReference type="RefSeq" id="WP_136631128.1">
    <property type="nucleotide sequence ID" value="NZ_BGZI01000020.1"/>
</dbReference>
<evidence type="ECO:0000313" key="2">
    <source>
        <dbReference type="Proteomes" id="UP000387223"/>
    </source>
</evidence>
<dbReference type="EMBL" id="BGZI01000020">
    <property type="protein sequence ID" value="GBO89162.1"/>
    <property type="molecule type" value="Genomic_DNA"/>
</dbReference>
<organism evidence="1 2">
    <name type="scientific">Marinobacter salsuginis</name>
    <dbReference type="NCBI Taxonomy" id="418719"/>
    <lineage>
        <taxon>Bacteria</taxon>
        <taxon>Pseudomonadati</taxon>
        <taxon>Pseudomonadota</taxon>
        <taxon>Gammaproteobacteria</taxon>
        <taxon>Pseudomonadales</taxon>
        <taxon>Marinobacteraceae</taxon>
        <taxon>Marinobacter</taxon>
    </lineage>
</organism>
<gene>
    <name evidence="1" type="ORF">MSSD14B_28300</name>
</gene>
<dbReference type="Proteomes" id="UP000387223">
    <property type="component" value="Unassembled WGS sequence"/>
</dbReference>
<name>A0A5M3Q217_9GAMM</name>
<proteinExistence type="predicted"/>
<accession>A0A5M3Q217</accession>
<dbReference type="AlphaFoldDB" id="A0A5M3Q217"/>